<organism evidence="1 2">
    <name type="scientific">Hyalomma asiaticum</name>
    <name type="common">Tick</name>
    <dbReference type="NCBI Taxonomy" id="266040"/>
    <lineage>
        <taxon>Eukaryota</taxon>
        <taxon>Metazoa</taxon>
        <taxon>Ecdysozoa</taxon>
        <taxon>Arthropoda</taxon>
        <taxon>Chelicerata</taxon>
        <taxon>Arachnida</taxon>
        <taxon>Acari</taxon>
        <taxon>Parasitiformes</taxon>
        <taxon>Ixodida</taxon>
        <taxon>Ixodoidea</taxon>
        <taxon>Ixodidae</taxon>
        <taxon>Hyalomminae</taxon>
        <taxon>Hyalomma</taxon>
    </lineage>
</organism>
<accession>A0ACB7S4J0</accession>
<sequence length="116" mass="12912">MRSCGTAEAVARGKMAGRRVLVALLLLLLLAEHSSGAKKAKQAADSDVIEDVSGKQLENLLQTEEYLAVFFCEWQRNYFGHTGNRLIGPRRVGRESNRRIVSGRSPVPLRHVLRRG</sequence>
<protein>
    <submittedName>
        <fullName evidence="1">Uncharacterized protein</fullName>
    </submittedName>
</protein>
<name>A0ACB7S4J0_HYAAI</name>
<dbReference type="Proteomes" id="UP000821845">
    <property type="component" value="Chromosome 6"/>
</dbReference>
<reference evidence="1" key="1">
    <citation type="submission" date="2020-05" db="EMBL/GenBank/DDBJ databases">
        <title>Large-scale comparative analyses of tick genomes elucidate their genetic diversity and vector capacities.</title>
        <authorList>
            <person name="Jia N."/>
            <person name="Wang J."/>
            <person name="Shi W."/>
            <person name="Du L."/>
            <person name="Sun Y."/>
            <person name="Zhan W."/>
            <person name="Jiang J."/>
            <person name="Wang Q."/>
            <person name="Zhang B."/>
            <person name="Ji P."/>
            <person name="Sakyi L.B."/>
            <person name="Cui X."/>
            <person name="Yuan T."/>
            <person name="Jiang B."/>
            <person name="Yang W."/>
            <person name="Lam T.T.-Y."/>
            <person name="Chang Q."/>
            <person name="Ding S."/>
            <person name="Wang X."/>
            <person name="Zhu J."/>
            <person name="Ruan X."/>
            <person name="Zhao L."/>
            <person name="Wei J."/>
            <person name="Que T."/>
            <person name="Du C."/>
            <person name="Cheng J."/>
            <person name="Dai P."/>
            <person name="Han X."/>
            <person name="Huang E."/>
            <person name="Gao Y."/>
            <person name="Liu J."/>
            <person name="Shao H."/>
            <person name="Ye R."/>
            <person name="Li L."/>
            <person name="Wei W."/>
            <person name="Wang X."/>
            <person name="Wang C."/>
            <person name="Yang T."/>
            <person name="Huo Q."/>
            <person name="Li W."/>
            <person name="Guo W."/>
            <person name="Chen H."/>
            <person name="Zhou L."/>
            <person name="Ni X."/>
            <person name="Tian J."/>
            <person name="Zhou Y."/>
            <person name="Sheng Y."/>
            <person name="Liu T."/>
            <person name="Pan Y."/>
            <person name="Xia L."/>
            <person name="Li J."/>
            <person name="Zhao F."/>
            <person name="Cao W."/>
        </authorList>
    </citation>
    <scope>NUCLEOTIDE SEQUENCE</scope>
    <source>
        <tissue evidence="1">Larvae</tissue>
    </source>
</reference>
<keyword evidence="2" id="KW-1185">Reference proteome</keyword>
<evidence type="ECO:0000313" key="2">
    <source>
        <dbReference type="Proteomes" id="UP000821845"/>
    </source>
</evidence>
<evidence type="ECO:0000313" key="1">
    <source>
        <dbReference type="EMBL" id="KAH6928117.1"/>
    </source>
</evidence>
<comment type="caution">
    <text evidence="1">The sequence shown here is derived from an EMBL/GenBank/DDBJ whole genome shotgun (WGS) entry which is preliminary data.</text>
</comment>
<dbReference type="EMBL" id="CM023486">
    <property type="protein sequence ID" value="KAH6928117.1"/>
    <property type="molecule type" value="Genomic_DNA"/>
</dbReference>
<gene>
    <name evidence="1" type="ORF">HPB50_012106</name>
</gene>
<proteinExistence type="predicted"/>